<dbReference type="InterPro" id="IPR006162">
    <property type="entry name" value="Ppantetheine_attach_site"/>
</dbReference>
<dbReference type="InterPro" id="IPR029063">
    <property type="entry name" value="SAM-dependent_MTases_sf"/>
</dbReference>
<dbReference type="GO" id="GO:0006633">
    <property type="term" value="P:fatty acid biosynthetic process"/>
    <property type="evidence" value="ECO:0007669"/>
    <property type="project" value="InterPro"/>
</dbReference>
<evidence type="ECO:0000259" key="7">
    <source>
        <dbReference type="PROSITE" id="PS50075"/>
    </source>
</evidence>
<dbReference type="Pfam" id="PF00109">
    <property type="entry name" value="ketoacyl-synt"/>
    <property type="match status" value="2"/>
</dbReference>
<keyword evidence="10" id="KW-1185">Reference proteome</keyword>
<dbReference type="EMBL" id="FXTI01000020">
    <property type="protein sequence ID" value="SMO95506.1"/>
    <property type="molecule type" value="Genomic_DNA"/>
</dbReference>
<dbReference type="SUPFAM" id="SSF53335">
    <property type="entry name" value="S-adenosyl-L-methionine-dependent methyltransferases"/>
    <property type="match status" value="1"/>
</dbReference>
<dbReference type="InterPro" id="IPR018201">
    <property type="entry name" value="Ketoacyl_synth_AS"/>
</dbReference>
<comment type="pathway">
    <text evidence="2">Antibiotic biosynthesis; bacillaene biosynthesis.</text>
</comment>
<dbReference type="PROSITE" id="PS50075">
    <property type="entry name" value="CARRIER"/>
    <property type="match status" value="2"/>
</dbReference>
<evidence type="ECO:0000313" key="9">
    <source>
        <dbReference type="EMBL" id="SMO95506.1"/>
    </source>
</evidence>
<dbReference type="PROSITE" id="PS00012">
    <property type="entry name" value="PHOSPHOPANTETHEINE"/>
    <property type="match status" value="1"/>
</dbReference>
<dbReference type="GO" id="GO:0031177">
    <property type="term" value="F:phosphopantetheine binding"/>
    <property type="evidence" value="ECO:0007669"/>
    <property type="project" value="InterPro"/>
</dbReference>
<dbReference type="CDD" id="cd02440">
    <property type="entry name" value="AdoMet_MTases"/>
    <property type="match status" value="1"/>
</dbReference>
<dbReference type="Pfam" id="PF02801">
    <property type="entry name" value="Ketoacyl-synt_C"/>
    <property type="match status" value="2"/>
</dbReference>
<feature type="domain" description="Carrier" evidence="7">
    <location>
        <begin position="1096"/>
        <end position="1173"/>
    </location>
</feature>
<dbReference type="Gene3D" id="1.10.1200.10">
    <property type="entry name" value="ACP-like"/>
    <property type="match status" value="2"/>
</dbReference>
<dbReference type="Gene3D" id="3.40.50.150">
    <property type="entry name" value="Vaccinia Virus protein VP39"/>
    <property type="match status" value="1"/>
</dbReference>
<evidence type="ECO:0000259" key="8">
    <source>
        <dbReference type="PROSITE" id="PS52004"/>
    </source>
</evidence>
<dbReference type="Pfam" id="PF22621">
    <property type="entry name" value="CurL-like_PKS_C"/>
    <property type="match status" value="2"/>
</dbReference>
<evidence type="ECO:0000256" key="5">
    <source>
        <dbReference type="ARBA" id="ARBA00022679"/>
    </source>
</evidence>
<dbReference type="GO" id="GO:0071770">
    <property type="term" value="P:DIM/DIP cell wall layer assembly"/>
    <property type="evidence" value="ECO:0007669"/>
    <property type="project" value="TreeGrafter"/>
</dbReference>
<comment type="function">
    <text evidence="1">Involved in some intermediate steps for the synthesis of the antibiotic polyketide bacillaene which is involved in secondary metabolism.</text>
</comment>
<keyword evidence="3" id="KW-0596">Phosphopantetheine</keyword>
<name>A0A521FHA6_9BACL</name>
<feature type="domain" description="Ketosynthase family 3 (KS3)" evidence="8">
    <location>
        <begin position="1217"/>
        <end position="1635"/>
    </location>
</feature>
<dbReference type="OrthoDB" id="2897140at2"/>
<dbReference type="FunFam" id="3.40.47.10:FF:000019">
    <property type="entry name" value="Polyketide synthase type I"/>
    <property type="match status" value="1"/>
</dbReference>
<keyword evidence="4" id="KW-0597">Phosphoprotein</keyword>
<dbReference type="InterPro" id="IPR014031">
    <property type="entry name" value="Ketoacyl_synth_C"/>
</dbReference>
<evidence type="ECO:0000256" key="4">
    <source>
        <dbReference type="ARBA" id="ARBA00022553"/>
    </source>
</evidence>
<evidence type="ECO:0000256" key="6">
    <source>
        <dbReference type="ARBA" id="ARBA00023268"/>
    </source>
</evidence>
<dbReference type="GO" id="GO:0005737">
    <property type="term" value="C:cytoplasm"/>
    <property type="evidence" value="ECO:0007669"/>
    <property type="project" value="TreeGrafter"/>
</dbReference>
<dbReference type="Proteomes" id="UP000315636">
    <property type="component" value="Unassembled WGS sequence"/>
</dbReference>
<dbReference type="GO" id="GO:0005886">
    <property type="term" value="C:plasma membrane"/>
    <property type="evidence" value="ECO:0007669"/>
    <property type="project" value="TreeGrafter"/>
</dbReference>
<dbReference type="SUPFAM" id="SSF47336">
    <property type="entry name" value="ACP-like"/>
    <property type="match status" value="2"/>
</dbReference>
<dbReference type="SMART" id="SM00823">
    <property type="entry name" value="PKS_PP"/>
    <property type="match status" value="2"/>
</dbReference>
<reference evidence="9 10" key="1">
    <citation type="submission" date="2017-05" db="EMBL/GenBank/DDBJ databases">
        <authorList>
            <person name="Varghese N."/>
            <person name="Submissions S."/>
        </authorList>
    </citation>
    <scope>NUCLEOTIDE SEQUENCE [LARGE SCALE GENOMIC DNA]</scope>
    <source>
        <strain evidence="9 10">DSM 45474</strain>
    </source>
</reference>
<dbReference type="PANTHER" id="PTHR43775">
    <property type="entry name" value="FATTY ACID SYNTHASE"/>
    <property type="match status" value="1"/>
</dbReference>
<sequence>MKRDRRVHHKIQKQLIEEFIQVVGKQDQPIDHNKSFLELGMNSIKAVDFIEAVNNSLGLDLGVEVVFDFRGIPELAKHIAEQYSAEEEKSPPSVVHIDENTSTDIAIIGISGKFAGSENIEALWSHLKAGDCCISDIQRPGWDEKAYYTPQADRKNRSVSKWGGMLPHIDRFDAGFFDISAEEAERMDPQQRLCLEETYKAFEDADYPAEKLTGKRVGVFIGGRTSDYRARLWDDMNTHTFWGNEMSMLASRVSYFFNFKGPSLTVDTACSSSLVAIHLACDSIRKGESEMALAGGVFIASTPEFFIMSSQAGLLSPDGQCKAFDPQANGMVLGEGVGVAVLKRLDAAVRDQDHIYGVIKGSAVNQAGKTNGMTAPSVASQKELVQEVYAKSEIHPETVGYIEAHGTGTMLGDLMELKALSEAFQSFTDKSRFCVIGSHKPNIGHATLAAGMAGLFKILMAMKYRVLPPNRTDGQNQDHLLNNSPFVFNSSLRQWKPHPGVPLRAGLSALGSNGTNAHIIIEEWVAEPIPSIPSTPKPYYLFLFSAKNREALHHKLVDLADWLERVGEHCTAEEVACTLSVARSHFAVRCAFLSTGLTDLRQQLRKVVQEGFVEGELWHERTAAFQPDPEQMNHGQQLIDTLANEAVLHEDTYREYVTKLSQLYVQGYDLDWTGLYQKNRKVPLPSYPFCQKSYWAPERTNVKEPAVLSSYGLQMRDMEGLLGKLLLEQLQFLGILTDQKMTLADMQNKLGLSAVYRKWLARSLQFLVDQQWVAYDESNRYRVNPSVGMEEDRWEAWEQQKQHWLASPDAKAQTVLVEHTLRSLPQILTGEVLATDIMFPNSSMDLVEGIYQNNAVADYFNEILAQKVVDHIQERLRQNPDARIRIIEIGAGTGGTSVSVLNHLKPYREHLADYCYTDISRAFLVYAEERLKADYPFVSYAIYNAEAQAAEQGIPTDTYDIAIATNVLHATKEIRQTLRQVKSVLKKDGLLILNEISDNSLFLHLTFGLLEGWWLFQDDALRLPGGPAVSAAGWKRVLEQEGFKRVRFPVEESHAKGQQIVMALSDGQVRQAVASKQTPIQQGDQKQLAVTVKEHHMTVALKSWMAEHLSRALSTEAQTIDFRAAFRDYGVDSITGINLVQAINQTFSLDLGTTILFDHSSINQLTDFLLTHYHDPIAAFFGQEAAPAKETILVHSKEPKEELSVHEMKPELDGGQKGPIAIVGMSGKFAKSPNVHALWEHLSKGTHLIDRTSRWRHSGHGNETAKEWEVGSFIEDIDQFDPFFFNISGLEATYMDPQQRLFLMACWQALEDAGYAGEGIQGRLCGVYVGCSGGDYRHLMDDYPSREVPQAFWGNLGSVIPARIAYYLNLQGPAIAVDTACSSSLVAMHLACQGLWTGETEMALAGGVSIQCTPDLYQAEHQAGMLSPTGQCYTFDDRANGFVPGEGVGVVLLKRLQDALADGDHIYGVIRGSGINQDGTTNGITAPSLRSQVQLERAVYDRFGIHPEEIQMVEAHGTGTKLGDPIEYQALTKAFQHYTDQKAYCAIGSIKTNIGHAQMAAGVAGVIKVLLALKHRKIPPSLHYEQGNSHIPFKDSPFFVNTELKEWEVKPGTKRCAAVSSFGVSGTNAHMVIEEAPTGIRKHPDQPGYLLVLSARSEKALRKQAQQLIDYGKENETDVGDICYTLLVGRKHFKYRLACVVCDQKDLVKQLEQWLERKAISSVFTHVVHEREHREQTALKTFGNHCIRQCQANHEEYMDNLRAVADLFVQGYELDYP</sequence>
<feature type="domain" description="Ketosynthase family 3 (KS3)" evidence="8">
    <location>
        <begin position="102"/>
        <end position="523"/>
    </location>
</feature>
<dbReference type="SMART" id="SM01294">
    <property type="entry name" value="PKS_PP_betabranch"/>
    <property type="match status" value="1"/>
</dbReference>
<dbReference type="RefSeq" id="WP_142506866.1">
    <property type="nucleotide sequence ID" value="NZ_FXTI01000020.1"/>
</dbReference>
<keyword evidence="5" id="KW-0808">Transferase</keyword>
<dbReference type="Gene3D" id="1.10.1240.100">
    <property type="match status" value="2"/>
</dbReference>
<dbReference type="PROSITE" id="PS52004">
    <property type="entry name" value="KS3_2"/>
    <property type="match status" value="2"/>
</dbReference>
<keyword evidence="6" id="KW-0511">Multifunctional enzyme</keyword>
<dbReference type="Pfam" id="PF08242">
    <property type="entry name" value="Methyltransf_12"/>
    <property type="match status" value="1"/>
</dbReference>
<dbReference type="SMART" id="SM00825">
    <property type="entry name" value="PKS_KS"/>
    <property type="match status" value="2"/>
</dbReference>
<evidence type="ECO:0000313" key="10">
    <source>
        <dbReference type="Proteomes" id="UP000315636"/>
    </source>
</evidence>
<evidence type="ECO:0000256" key="3">
    <source>
        <dbReference type="ARBA" id="ARBA00022450"/>
    </source>
</evidence>
<dbReference type="InterPro" id="IPR016039">
    <property type="entry name" value="Thiolase-like"/>
</dbReference>
<feature type="domain" description="Carrier" evidence="7">
    <location>
        <begin position="6"/>
        <end position="83"/>
    </location>
</feature>
<dbReference type="SUPFAM" id="SSF53901">
    <property type="entry name" value="Thiolase-like"/>
    <property type="match status" value="2"/>
</dbReference>
<dbReference type="PROSITE" id="PS00606">
    <property type="entry name" value="KS3_1"/>
    <property type="match status" value="2"/>
</dbReference>
<dbReference type="Gene3D" id="3.40.47.10">
    <property type="match status" value="2"/>
</dbReference>
<protein>
    <submittedName>
        <fullName evidence="9">Phosphopantetheine attachment site</fullName>
    </submittedName>
</protein>
<gene>
    <name evidence="9" type="ORF">SAMN06264849_1201</name>
</gene>
<accession>A0A521FHA6</accession>
<dbReference type="InterPro" id="IPR020841">
    <property type="entry name" value="PKS_Beta-ketoAc_synthase_dom"/>
</dbReference>
<feature type="non-terminal residue" evidence="9">
    <location>
        <position position="1777"/>
    </location>
</feature>
<dbReference type="InterPro" id="IPR050091">
    <property type="entry name" value="PKS_NRPS_Biosynth_Enz"/>
</dbReference>
<dbReference type="InterPro" id="IPR020806">
    <property type="entry name" value="PKS_PP-bd"/>
</dbReference>
<dbReference type="InterPro" id="IPR014030">
    <property type="entry name" value="Ketoacyl_synth_N"/>
</dbReference>
<dbReference type="InterPro" id="IPR036736">
    <property type="entry name" value="ACP-like_sf"/>
</dbReference>
<dbReference type="GO" id="GO:0004315">
    <property type="term" value="F:3-oxoacyl-[acyl-carrier-protein] synthase activity"/>
    <property type="evidence" value="ECO:0007669"/>
    <property type="project" value="InterPro"/>
</dbReference>
<evidence type="ECO:0000256" key="2">
    <source>
        <dbReference type="ARBA" id="ARBA00004789"/>
    </source>
</evidence>
<proteinExistence type="predicted"/>
<dbReference type="InterPro" id="IPR013217">
    <property type="entry name" value="Methyltransf_12"/>
</dbReference>
<dbReference type="CDD" id="cd00833">
    <property type="entry name" value="PKS"/>
    <property type="match status" value="2"/>
</dbReference>
<dbReference type="PANTHER" id="PTHR43775:SF37">
    <property type="entry name" value="SI:DKEY-61P9.11"/>
    <property type="match status" value="1"/>
</dbReference>
<organism evidence="9 10">
    <name type="scientific">Melghirimyces algeriensis</name>
    <dbReference type="NCBI Taxonomy" id="910412"/>
    <lineage>
        <taxon>Bacteria</taxon>
        <taxon>Bacillati</taxon>
        <taxon>Bacillota</taxon>
        <taxon>Bacilli</taxon>
        <taxon>Bacillales</taxon>
        <taxon>Thermoactinomycetaceae</taxon>
        <taxon>Melghirimyces</taxon>
    </lineage>
</organism>
<dbReference type="InterPro" id="IPR009081">
    <property type="entry name" value="PP-bd_ACP"/>
</dbReference>
<evidence type="ECO:0000256" key="1">
    <source>
        <dbReference type="ARBA" id="ARBA00003299"/>
    </source>
</evidence>
<dbReference type="Pfam" id="PF00550">
    <property type="entry name" value="PP-binding"/>
    <property type="match status" value="2"/>
</dbReference>
<dbReference type="GO" id="GO:0004312">
    <property type="term" value="F:fatty acid synthase activity"/>
    <property type="evidence" value="ECO:0007669"/>
    <property type="project" value="TreeGrafter"/>
</dbReference>